<comment type="subcellular location">
    <subcellularLocation>
        <location evidence="1">Cell envelope</location>
    </subcellularLocation>
</comment>
<dbReference type="Gene3D" id="3.30.379.10">
    <property type="entry name" value="Chitobiase/beta-hexosaminidase domain 2-like"/>
    <property type="match status" value="1"/>
</dbReference>
<dbReference type="InterPro" id="IPR019931">
    <property type="entry name" value="LPXTG_anchor"/>
</dbReference>
<dbReference type="InterPro" id="IPR015883">
    <property type="entry name" value="Glyco_hydro_20_cat"/>
</dbReference>
<dbReference type="InterPro" id="IPR013378">
    <property type="entry name" value="InlB-like_B-rpt"/>
</dbReference>
<dbReference type="InterPro" id="IPR052764">
    <property type="entry name" value="GH20_Enzymes"/>
</dbReference>
<dbReference type="Gene3D" id="1.20.1270.90">
    <property type="entry name" value="AF1782-like"/>
    <property type="match status" value="2"/>
</dbReference>
<proteinExistence type="inferred from homology"/>
<dbReference type="PROSITE" id="PS50847">
    <property type="entry name" value="GRAM_POS_ANCHORING"/>
    <property type="match status" value="1"/>
</dbReference>
<evidence type="ECO:0000313" key="14">
    <source>
        <dbReference type="EMBL" id="MBY4797821.1"/>
    </source>
</evidence>
<dbReference type="Pfam" id="PF22633">
    <property type="entry name" value="F5_F8_type_C_2"/>
    <property type="match status" value="1"/>
</dbReference>
<dbReference type="PRINTS" id="PR00738">
    <property type="entry name" value="GLHYDRLASE20"/>
</dbReference>
<evidence type="ECO:0000256" key="5">
    <source>
        <dbReference type="ARBA" id="ARBA00022729"/>
    </source>
</evidence>
<evidence type="ECO:0000256" key="8">
    <source>
        <dbReference type="ARBA" id="ARBA00023295"/>
    </source>
</evidence>
<dbReference type="Gene3D" id="2.60.40.4270">
    <property type="entry name" value="Listeria-Bacteroides repeat domain"/>
    <property type="match status" value="1"/>
</dbReference>
<comment type="similarity">
    <text evidence="2">Belongs to the glycosyl hydrolase 20 family.</text>
</comment>
<dbReference type="Gene3D" id="2.60.120.260">
    <property type="entry name" value="Galactose-binding domain-like"/>
    <property type="match status" value="2"/>
</dbReference>
<feature type="domain" description="Gram-positive cocci surface proteins LPxTG" evidence="13">
    <location>
        <begin position="1576"/>
        <end position="1609"/>
    </location>
</feature>
<keyword evidence="9" id="KW-0175">Coiled coil</keyword>
<dbReference type="SUPFAM" id="SSF49785">
    <property type="entry name" value="Galactose-binding domain-like"/>
    <property type="match status" value="2"/>
</dbReference>
<dbReference type="Proteomes" id="UP000700908">
    <property type="component" value="Unassembled WGS sequence"/>
</dbReference>
<dbReference type="InterPro" id="IPR017853">
    <property type="entry name" value="GH"/>
</dbReference>
<feature type="domain" description="F5/8 type C" evidence="12">
    <location>
        <begin position="122"/>
        <end position="281"/>
    </location>
</feature>
<dbReference type="SUPFAM" id="SSF49899">
    <property type="entry name" value="Concanavalin A-like lectins/glucanases"/>
    <property type="match status" value="1"/>
</dbReference>
<keyword evidence="11" id="KW-1133">Transmembrane helix</keyword>
<feature type="region of interest" description="Disordered" evidence="10">
    <location>
        <begin position="1551"/>
        <end position="1580"/>
    </location>
</feature>
<dbReference type="CDD" id="cd06564">
    <property type="entry name" value="GH20_DspB_LnbB-like"/>
    <property type="match status" value="1"/>
</dbReference>
<feature type="region of interest" description="Disordered" evidence="10">
    <location>
        <begin position="146"/>
        <end position="169"/>
    </location>
</feature>
<feature type="domain" description="F5/8 type C" evidence="12">
    <location>
        <begin position="1190"/>
        <end position="1339"/>
    </location>
</feature>
<keyword evidence="11" id="KW-0812">Transmembrane</keyword>
<evidence type="ECO:0000256" key="3">
    <source>
        <dbReference type="ARBA" id="ARBA00022512"/>
    </source>
</evidence>
<comment type="caution">
    <text evidence="14">The sequence shown here is derived from an EMBL/GenBank/DDBJ whole genome shotgun (WGS) entry which is preliminary data.</text>
</comment>
<dbReference type="SUPFAM" id="SSF55545">
    <property type="entry name" value="beta-N-acetylhexosaminidase-like domain"/>
    <property type="match status" value="1"/>
</dbReference>
<dbReference type="InterPro" id="IPR000421">
    <property type="entry name" value="FA58C"/>
</dbReference>
<dbReference type="InterPro" id="IPR029018">
    <property type="entry name" value="Hex-like_dom2"/>
</dbReference>
<accession>A0ABS7MKB5</accession>
<dbReference type="PANTHER" id="PTHR43678">
    <property type="entry name" value="PUTATIVE (AFU_ORTHOLOGUE AFUA_2G00640)-RELATED"/>
    <property type="match status" value="1"/>
</dbReference>
<feature type="compositionally biased region" description="Basic and acidic residues" evidence="10">
    <location>
        <begin position="1551"/>
        <end position="1566"/>
    </location>
</feature>
<dbReference type="InterPro" id="IPR015882">
    <property type="entry name" value="HEX_bac_N"/>
</dbReference>
<protein>
    <submittedName>
        <fullName evidence="14">Discoidin domain-containing protein</fullName>
    </submittedName>
</protein>
<keyword evidence="3" id="KW-0134">Cell wall</keyword>
<sequence length="1609" mass="174914">MGDARKTVQSNSSTRVDQLWLQKRRPKNLSIRSGLATLFVAALLALSPTGVRPALAAVSEPTVASALDTSAVLTSTAEAEVTALSDATFAPTASHADALSSDAQASQNEKSHTVLAAAPAEAQDPAENIARGMQVVADSVEAPSLPASKAVDGDTSSRSSRWSSVVDASQNRNGGPHWIAIDFGKERSIKTVRIFWEMRKAKGYRIQIATGDQMPAADSAAWQTVYENPSHPSALRDMIRLNQVATGRYLRLYVDENTYADPDGGVAWGNISLFEIEAYGGEPPVSETLEDVAAAISLTTPGPTDTKLNIQLPQSQRFMATYNGTDYEQVIGDDLTIYKPIVDTQVVVSFKVVEKENPGNMIFREIPVTVPGSHTVEAEDNPAPKIIPELREWKGGSGVFSICPTSRILYADPAYKHAADELANDYSDLFGTQLEVVAGSDAQAGDILLTPAGTDHNELGNEGYYMEVGDAVTVRAGGPQGAYWSTRTVLQALVGSNTKSIPQGTARDYPLYRVRGLILDVGRKTFTLDFLKQLSRELAWYKLNDLQVHLNDNYIWVEEYTDDKVDEAYSGFRLESDIKAGGDSGRNKADLTSKDVWYSKKDFRDFITQARAIGVNVVPEFDTPAHSLAFTKVRPDLRTPRSMTHRGNDHLNIATKYDESLSFVKSVWDEYISGENPVFDEQTTLHIGADEFEADGDAYRRFVNDLFAHIEATGRTTRIWGSLSHIRGSGNVAVQGTSASGKLREINLWNGTWADMKEMYKLGFGLINSNDGTYYMVPNATYYGDYLNPATVYNSAINTIGRTTIPAGDKQMLGGSFAVWNDMTGRRENGMSEYDIYDRIRHSAAYYAAASWGKTSLPLNALTERAAQLGDAPNTNFGYKVKKDQSGVIAHYKMNNLSDSSGMVEDLTLDGGAQLVTVDGRNALKLVTGSVVQTGLDTVGLGNNLRVKVKRTNASTDEQILFESAYGAIKAIQSGTGKVGFSREGRDYSFNYKLPVGEWVELEFKNIKDFTTLYVNGTKVETLGQNGRGKLKATSMLPLKQIGSKTHGFEGFIDDVRVSSDAAFSSTMKLDAALQKARAVLTETNDPELLRLVQEAAPLVEEMNPEGEAIQTALSALSKRLSELSFKKANYEQVDALLAAVPKDLSRFSAESVHELNEAIQVIERDLPAAMQEQVEVYRTRLSRALKALTPKPADEMVASVVSATASSEETAQENTPASAAFDGDPNTIWHTRWSSQPDQGPTYWIEAKLQEPSSVTGMVYVPRSDGENGRLEQYRVEVSTNNGASYKSVAEGAVSNPARPTTISFDAVDDVTHVKLVFTKSKPGNRFASAAEIQIQVDESKKDIQRLQEALKQAKSLAEKSYTPASWAKLAESREAAQAIVQAASPAAADVTHALTSLLNAMLQLDAVEIKDPVPPAPDPHDTPGTENPDPGTEQPNPGTENPNPGTETPSVKEYSVQFVVDGVVNATIQVKEGELAPRPQDPVKPGYTFMYWATPKAVQVGVHTQGARLLISAPLNLLGIQTLEAYDFSLPVTKDLVLTAVFKKNEEPLSGKHNEHVQKKDSKKQGLGKPATKLPKTSDGIGVAATALFSAVGVLTTGVLTSRRRRK</sequence>
<reference evidence="14 15" key="1">
    <citation type="submission" date="2021-08" db="EMBL/GenBank/DDBJ databases">
        <title>Collinsella faecalis sp. nov. isolated from swine faeces.</title>
        <authorList>
            <person name="Oh B.S."/>
            <person name="Lee J.H."/>
        </authorList>
    </citation>
    <scope>NUCLEOTIDE SEQUENCE [LARGE SCALE GENOMIC DNA]</scope>
    <source>
        <strain evidence="14 15">AGMB00827</strain>
    </source>
</reference>
<evidence type="ECO:0000256" key="4">
    <source>
        <dbReference type="ARBA" id="ARBA00022525"/>
    </source>
</evidence>
<keyword evidence="5" id="KW-0732">Signal</keyword>
<evidence type="ECO:0000256" key="11">
    <source>
        <dbReference type="SAM" id="Phobius"/>
    </source>
</evidence>
<keyword evidence="8" id="KW-0326">Glycosidase</keyword>
<keyword evidence="4" id="KW-0964">Secreted</keyword>
<dbReference type="Pfam" id="PF00754">
    <property type="entry name" value="F5_F8_type_C"/>
    <property type="match status" value="1"/>
</dbReference>
<feature type="region of interest" description="Disordered" evidence="10">
    <location>
        <begin position="1412"/>
        <end position="1452"/>
    </location>
</feature>
<keyword evidence="6" id="KW-0378">Hydrolase</keyword>
<evidence type="ECO:0000256" key="9">
    <source>
        <dbReference type="SAM" id="Coils"/>
    </source>
</evidence>
<dbReference type="InterPro" id="IPR013320">
    <property type="entry name" value="ConA-like_dom_sf"/>
</dbReference>
<feature type="compositionally biased region" description="Low complexity" evidence="10">
    <location>
        <begin position="1437"/>
        <end position="1451"/>
    </location>
</feature>
<evidence type="ECO:0000313" key="15">
    <source>
        <dbReference type="Proteomes" id="UP000700908"/>
    </source>
</evidence>
<evidence type="ECO:0000256" key="1">
    <source>
        <dbReference type="ARBA" id="ARBA00004196"/>
    </source>
</evidence>
<dbReference type="Gene3D" id="3.20.20.80">
    <property type="entry name" value="Glycosidases"/>
    <property type="match status" value="1"/>
</dbReference>
<evidence type="ECO:0000256" key="6">
    <source>
        <dbReference type="ARBA" id="ARBA00022801"/>
    </source>
</evidence>
<keyword evidence="7" id="KW-0572">Peptidoglycan-anchor</keyword>
<gene>
    <name evidence="14" type="ORF">K6V98_05565</name>
</gene>
<evidence type="ECO:0000256" key="10">
    <source>
        <dbReference type="SAM" id="MobiDB-lite"/>
    </source>
</evidence>
<evidence type="ECO:0000256" key="2">
    <source>
        <dbReference type="ARBA" id="ARBA00006285"/>
    </source>
</evidence>
<dbReference type="EMBL" id="JAIMFO010000006">
    <property type="protein sequence ID" value="MBY4797821.1"/>
    <property type="molecule type" value="Genomic_DNA"/>
</dbReference>
<dbReference type="Pfam" id="PF00728">
    <property type="entry name" value="Glyco_hydro_20"/>
    <property type="match status" value="1"/>
</dbReference>
<organism evidence="14 15">
    <name type="scientific">Collinsella ureilytica</name>
    <dbReference type="NCBI Taxonomy" id="2869515"/>
    <lineage>
        <taxon>Bacteria</taxon>
        <taxon>Bacillati</taxon>
        <taxon>Actinomycetota</taxon>
        <taxon>Coriobacteriia</taxon>
        <taxon>Coriobacteriales</taxon>
        <taxon>Coriobacteriaceae</taxon>
        <taxon>Collinsella</taxon>
    </lineage>
</organism>
<dbReference type="RefSeq" id="WP_222199531.1">
    <property type="nucleotide sequence ID" value="NZ_JAIMFO010000006.1"/>
</dbReference>
<dbReference type="Pfam" id="PF02838">
    <property type="entry name" value="Glyco_hydro_20b"/>
    <property type="match status" value="1"/>
</dbReference>
<dbReference type="InterPro" id="IPR042229">
    <property type="entry name" value="Listeria/Bacterioides_rpt_sf"/>
</dbReference>
<keyword evidence="11" id="KW-0472">Membrane</keyword>
<dbReference type="Pfam" id="PF09479">
    <property type="entry name" value="Flg_new"/>
    <property type="match status" value="1"/>
</dbReference>
<dbReference type="PANTHER" id="PTHR43678:SF1">
    <property type="entry name" value="BETA-N-ACETYLHEXOSAMINIDASE"/>
    <property type="match status" value="1"/>
</dbReference>
<feature type="coiled-coil region" evidence="9">
    <location>
        <begin position="1331"/>
        <end position="1358"/>
    </location>
</feature>
<keyword evidence="15" id="KW-1185">Reference proteome</keyword>
<feature type="transmembrane region" description="Helical" evidence="11">
    <location>
        <begin position="1582"/>
        <end position="1603"/>
    </location>
</feature>
<evidence type="ECO:0000256" key="7">
    <source>
        <dbReference type="ARBA" id="ARBA00023088"/>
    </source>
</evidence>
<evidence type="ECO:0000259" key="13">
    <source>
        <dbReference type="PROSITE" id="PS50847"/>
    </source>
</evidence>
<name>A0ABS7MKB5_9ACTN</name>
<evidence type="ECO:0000259" key="12">
    <source>
        <dbReference type="PROSITE" id="PS50022"/>
    </source>
</evidence>
<dbReference type="Gene3D" id="2.60.120.200">
    <property type="match status" value="1"/>
</dbReference>
<dbReference type="InterPro" id="IPR008979">
    <property type="entry name" value="Galactose-bd-like_sf"/>
</dbReference>
<dbReference type="SUPFAM" id="SSF51445">
    <property type="entry name" value="(Trans)glycosidases"/>
    <property type="match status" value="1"/>
</dbReference>
<dbReference type="Pfam" id="PF13385">
    <property type="entry name" value="Laminin_G_3"/>
    <property type="match status" value="1"/>
</dbReference>
<dbReference type="PROSITE" id="PS50022">
    <property type="entry name" value="FA58C_3"/>
    <property type="match status" value="2"/>
</dbReference>
<dbReference type="InterPro" id="IPR025705">
    <property type="entry name" value="Beta_hexosaminidase_sua/sub"/>
</dbReference>